<evidence type="ECO:0000256" key="11">
    <source>
        <dbReference type="PIRSR" id="PIRSR602401-1"/>
    </source>
</evidence>
<keyword evidence="3 11" id="KW-0349">Heme</keyword>
<evidence type="ECO:0000256" key="9">
    <source>
        <dbReference type="ARBA" id="ARBA00023033"/>
    </source>
</evidence>
<dbReference type="PROSITE" id="PS00086">
    <property type="entry name" value="CYTOCHROME_P450"/>
    <property type="match status" value="1"/>
</dbReference>
<comment type="similarity">
    <text evidence="2 12">Belongs to the cytochrome P450 family.</text>
</comment>
<dbReference type="OrthoDB" id="1470350at2759"/>
<gene>
    <name evidence="14" type="ORF">BVRB_008050</name>
</gene>
<evidence type="ECO:0000256" key="6">
    <source>
        <dbReference type="ARBA" id="ARBA00022989"/>
    </source>
</evidence>
<evidence type="ECO:0000313" key="14">
    <source>
        <dbReference type="EMBL" id="KMS95453.1"/>
    </source>
</evidence>
<evidence type="ECO:0000256" key="5">
    <source>
        <dbReference type="ARBA" id="ARBA00022723"/>
    </source>
</evidence>
<evidence type="ECO:0000256" key="2">
    <source>
        <dbReference type="ARBA" id="ARBA00010617"/>
    </source>
</evidence>
<keyword evidence="15" id="KW-1185">Reference proteome</keyword>
<dbReference type="SUPFAM" id="SSF48264">
    <property type="entry name" value="Cytochrome P450"/>
    <property type="match status" value="1"/>
</dbReference>
<evidence type="ECO:0008006" key="16">
    <source>
        <dbReference type="Google" id="ProtNLM"/>
    </source>
</evidence>
<accession>A0A0J8B6C8</accession>
<dbReference type="Gene3D" id="1.10.630.10">
    <property type="entry name" value="Cytochrome P450"/>
    <property type="match status" value="1"/>
</dbReference>
<comment type="subcellular location">
    <subcellularLocation>
        <location evidence="1">Membrane</location>
    </subcellularLocation>
</comment>
<evidence type="ECO:0000313" key="15">
    <source>
        <dbReference type="Proteomes" id="UP000035740"/>
    </source>
</evidence>
<dbReference type="OMA" id="DATEWIS"/>
<evidence type="ECO:0000256" key="10">
    <source>
        <dbReference type="ARBA" id="ARBA00023136"/>
    </source>
</evidence>
<organism evidence="14 15">
    <name type="scientific">Beta vulgaris subsp. vulgaris</name>
    <name type="common">Beet</name>
    <dbReference type="NCBI Taxonomy" id="3555"/>
    <lineage>
        <taxon>Eukaryota</taxon>
        <taxon>Viridiplantae</taxon>
        <taxon>Streptophyta</taxon>
        <taxon>Embryophyta</taxon>
        <taxon>Tracheophyta</taxon>
        <taxon>Spermatophyta</taxon>
        <taxon>Magnoliopsida</taxon>
        <taxon>eudicotyledons</taxon>
        <taxon>Gunneridae</taxon>
        <taxon>Pentapetalae</taxon>
        <taxon>Caryophyllales</taxon>
        <taxon>Chenopodiaceae</taxon>
        <taxon>Betoideae</taxon>
        <taxon>Beta</taxon>
    </lineage>
</organism>
<evidence type="ECO:0000256" key="8">
    <source>
        <dbReference type="ARBA" id="ARBA00023004"/>
    </source>
</evidence>
<evidence type="ECO:0000256" key="13">
    <source>
        <dbReference type="SAM" id="Phobius"/>
    </source>
</evidence>
<reference evidence="14 15" key="1">
    <citation type="journal article" date="2014" name="Nature">
        <title>The genome of the recently domesticated crop plant sugar beet (Beta vulgaris).</title>
        <authorList>
            <person name="Dohm J.C."/>
            <person name="Minoche A.E."/>
            <person name="Holtgrawe D."/>
            <person name="Capella-Gutierrez S."/>
            <person name="Zakrzewski F."/>
            <person name="Tafer H."/>
            <person name="Rupp O."/>
            <person name="Sorensen T.R."/>
            <person name="Stracke R."/>
            <person name="Reinhardt R."/>
            <person name="Goesmann A."/>
            <person name="Kraft T."/>
            <person name="Schulz B."/>
            <person name="Stadler P.F."/>
            <person name="Schmidt T."/>
            <person name="Gabaldon T."/>
            <person name="Lehrach H."/>
            <person name="Weisshaar B."/>
            <person name="Himmelbauer H."/>
        </authorList>
    </citation>
    <scope>NUCLEOTIDE SEQUENCE [LARGE SCALE GENOMIC DNA]</scope>
    <source>
        <tissue evidence="14">Taproot</tissue>
    </source>
</reference>
<dbReference type="PRINTS" id="PR00463">
    <property type="entry name" value="EP450I"/>
</dbReference>
<keyword evidence="6 13" id="KW-1133">Transmembrane helix</keyword>
<dbReference type="eggNOG" id="KOG0157">
    <property type="taxonomic scope" value="Eukaryota"/>
</dbReference>
<evidence type="ECO:0000256" key="1">
    <source>
        <dbReference type="ARBA" id="ARBA00004370"/>
    </source>
</evidence>
<dbReference type="GO" id="GO:0020037">
    <property type="term" value="F:heme binding"/>
    <property type="evidence" value="ECO:0007669"/>
    <property type="project" value="InterPro"/>
</dbReference>
<keyword evidence="4 13" id="KW-0812">Transmembrane</keyword>
<dbReference type="GO" id="GO:0016705">
    <property type="term" value="F:oxidoreductase activity, acting on paired donors, with incorporation or reduction of molecular oxygen"/>
    <property type="evidence" value="ECO:0007669"/>
    <property type="project" value="InterPro"/>
</dbReference>
<dbReference type="Pfam" id="PF00067">
    <property type="entry name" value="p450"/>
    <property type="match status" value="1"/>
</dbReference>
<keyword evidence="8 11" id="KW-0408">Iron</keyword>
<dbReference type="FunFam" id="1.10.630.10:FF:000029">
    <property type="entry name" value="Cytochrome P450 734A1"/>
    <property type="match status" value="1"/>
</dbReference>
<dbReference type="GO" id="GO:0016020">
    <property type="term" value="C:membrane"/>
    <property type="evidence" value="ECO:0007669"/>
    <property type="project" value="UniProtKB-SubCell"/>
</dbReference>
<dbReference type="Gramene" id="KMS95453">
    <property type="protein sequence ID" value="KMS95453"/>
    <property type="gene ID" value="BVRB_008050"/>
</dbReference>
<feature type="transmembrane region" description="Helical" evidence="13">
    <location>
        <begin position="6"/>
        <end position="23"/>
    </location>
</feature>
<protein>
    <recommendedName>
        <fullName evidence="16">Cytochrome P450</fullName>
    </recommendedName>
</protein>
<dbReference type="InterPro" id="IPR050665">
    <property type="entry name" value="Cytochrome_P450_Monooxygen"/>
</dbReference>
<dbReference type="PANTHER" id="PTHR24282">
    <property type="entry name" value="CYTOCHROME P450 FAMILY MEMBER"/>
    <property type="match status" value="1"/>
</dbReference>
<dbReference type="PANTHER" id="PTHR24282:SF254">
    <property type="entry name" value="CYTOCHROME P450 CYP72A219-LIKE"/>
    <property type="match status" value="1"/>
</dbReference>
<keyword evidence="9 12" id="KW-0503">Monooxygenase</keyword>
<sequence length="513" mass="59277">MERIHIICAAFFIVFTHIAFYFINKLWLRPKRLENFLRKHGFQGNPYRSIHGDLSEITRLTRSALSKPISSLSHDIIPRIMPFVNETIQQYGLKSFIWYGRRPRVNITKPEHIREIFTKYEVYHKECPTGSGTFGLVMREGQNWVKIRRILNPAFHVEKLKNMVPTMQLSCETMLKKWEEMVAEKGSSEIDVWSSLSSMSADVIARAAFGTSYEEGKRLFKLQDQHVIITFQVLRSVTNYIPGWRYIPTKMNRKKIKVEREIREIVKNLICKRKESLKKGKYEHKDDLLGIMLESNEKEIEEHGSGMTMDDIIEECKLFHLAGEDTTAALLTWTMLLLSQYQDWQTKAREEVFKHFGKDKSPDFESINHLKIVAMIINETLRFYPPVTSLSRMIHQNTKLDKLPLLKGKEFSLPTILVHRDPDLWGSDANEFNPGRFAQGVSNAAKVPGSFFPFGGGPRVCIGQNFALVEAKLVLAKILQRFSFQLSPSYVHAPRCLVSLEPQFGTPLILNKI</sequence>
<evidence type="ECO:0000256" key="4">
    <source>
        <dbReference type="ARBA" id="ARBA00022692"/>
    </source>
</evidence>
<keyword evidence="5 11" id="KW-0479">Metal-binding</keyword>
<dbReference type="EMBL" id="KQ090467">
    <property type="protein sequence ID" value="KMS95453.1"/>
    <property type="molecule type" value="Genomic_DNA"/>
</dbReference>
<dbReference type="InterPro" id="IPR002401">
    <property type="entry name" value="Cyt_P450_E_grp-I"/>
</dbReference>
<dbReference type="AlphaFoldDB" id="A0A0J8B6C8"/>
<dbReference type="InterPro" id="IPR017972">
    <property type="entry name" value="Cyt_P450_CS"/>
</dbReference>
<feature type="binding site" description="axial binding residue" evidence="11">
    <location>
        <position position="461"/>
    </location>
    <ligand>
        <name>heme</name>
        <dbReference type="ChEBI" id="CHEBI:30413"/>
    </ligand>
    <ligandPart>
        <name>Fe</name>
        <dbReference type="ChEBI" id="CHEBI:18248"/>
    </ligandPart>
</feature>
<dbReference type="InterPro" id="IPR036396">
    <property type="entry name" value="Cyt_P450_sf"/>
</dbReference>
<comment type="cofactor">
    <cofactor evidence="11">
        <name>heme</name>
        <dbReference type="ChEBI" id="CHEBI:30413"/>
    </cofactor>
</comment>
<dbReference type="Proteomes" id="UP000035740">
    <property type="component" value="Unassembled WGS sequence"/>
</dbReference>
<dbReference type="GO" id="GO:0004497">
    <property type="term" value="F:monooxygenase activity"/>
    <property type="evidence" value="ECO:0007669"/>
    <property type="project" value="UniProtKB-KW"/>
</dbReference>
<evidence type="ECO:0000256" key="3">
    <source>
        <dbReference type="ARBA" id="ARBA00022617"/>
    </source>
</evidence>
<name>A0A0J8B6C8_BETVV</name>
<dbReference type="KEGG" id="bvg:104884384"/>
<dbReference type="InterPro" id="IPR001128">
    <property type="entry name" value="Cyt_P450"/>
</dbReference>
<proteinExistence type="inferred from homology"/>
<dbReference type="GO" id="GO:0005506">
    <property type="term" value="F:iron ion binding"/>
    <property type="evidence" value="ECO:0007669"/>
    <property type="project" value="InterPro"/>
</dbReference>
<evidence type="ECO:0000256" key="12">
    <source>
        <dbReference type="RuleBase" id="RU000461"/>
    </source>
</evidence>
<evidence type="ECO:0000256" key="7">
    <source>
        <dbReference type="ARBA" id="ARBA00023002"/>
    </source>
</evidence>
<keyword evidence="10 13" id="KW-0472">Membrane</keyword>
<keyword evidence="7 12" id="KW-0560">Oxidoreductase</keyword>
<dbReference type="PRINTS" id="PR00385">
    <property type="entry name" value="P450"/>
</dbReference>